<feature type="compositionally biased region" description="Basic and acidic residues" evidence="1">
    <location>
        <begin position="143"/>
        <end position="154"/>
    </location>
</feature>
<dbReference type="InterPro" id="IPR035979">
    <property type="entry name" value="RBD_domain_sf"/>
</dbReference>
<dbReference type="GO" id="GO:0003676">
    <property type="term" value="F:nucleic acid binding"/>
    <property type="evidence" value="ECO:0007669"/>
    <property type="project" value="InterPro"/>
</dbReference>
<evidence type="ECO:0000313" key="3">
    <source>
        <dbReference type="Proteomes" id="UP000011518"/>
    </source>
</evidence>
<dbReference type="STRING" id="246437.L9LAM8"/>
<feature type="compositionally biased region" description="Basic and acidic residues" evidence="1">
    <location>
        <begin position="98"/>
        <end position="110"/>
    </location>
</feature>
<dbReference type="Proteomes" id="UP000011518">
    <property type="component" value="Unassembled WGS sequence"/>
</dbReference>
<keyword evidence="2" id="KW-0396">Initiation factor</keyword>
<sequence length="195" mass="21156">MADFDSYDDRAYNSFGGSRGSCGSAGDQGFRCQKELPTEPSYTAYVGNLPFNTVEFDEVDALKEALTHDGALLGDRSLRADIAEGRKQDKGGSGFRKGGPEDRGLRDDLLGGRGGSRPGGRQTGPPMGSRFWDGPPLRGSNMDFREPTGEERAQRPRLQLKPRTVATPLNQVASPHSAIFGGARPREEVVQKKQE</sequence>
<accession>L9LAM8</accession>
<dbReference type="EMBL" id="KB320453">
    <property type="protein sequence ID" value="ELW71729.1"/>
    <property type="molecule type" value="Genomic_DNA"/>
</dbReference>
<dbReference type="InParanoid" id="L9LAM8"/>
<keyword evidence="3" id="KW-1185">Reference proteome</keyword>
<reference evidence="3" key="2">
    <citation type="journal article" date="2013" name="Nat. Commun.">
        <title>Genome of the Chinese tree shrew.</title>
        <authorList>
            <person name="Fan Y."/>
            <person name="Huang Z.Y."/>
            <person name="Cao C.C."/>
            <person name="Chen C.S."/>
            <person name="Chen Y.X."/>
            <person name="Fan D.D."/>
            <person name="He J."/>
            <person name="Hou H.L."/>
            <person name="Hu L."/>
            <person name="Hu X.T."/>
            <person name="Jiang X.T."/>
            <person name="Lai R."/>
            <person name="Lang Y.S."/>
            <person name="Liang B."/>
            <person name="Liao S.G."/>
            <person name="Mu D."/>
            <person name="Ma Y.Y."/>
            <person name="Niu Y.Y."/>
            <person name="Sun X.Q."/>
            <person name="Xia J.Q."/>
            <person name="Xiao J."/>
            <person name="Xiong Z.Q."/>
            <person name="Xu L."/>
            <person name="Yang L."/>
            <person name="Zhang Y."/>
            <person name="Zhao W."/>
            <person name="Zhao X.D."/>
            <person name="Zheng Y.T."/>
            <person name="Zhou J.M."/>
            <person name="Zhu Y.B."/>
            <person name="Zhang G.J."/>
            <person name="Wang J."/>
            <person name="Yao Y.G."/>
        </authorList>
    </citation>
    <scope>NUCLEOTIDE SEQUENCE [LARGE SCALE GENOMIC DNA]</scope>
</reference>
<dbReference type="AlphaFoldDB" id="L9LAM8"/>
<feature type="region of interest" description="Disordered" evidence="1">
    <location>
        <begin position="83"/>
        <end position="195"/>
    </location>
</feature>
<feature type="region of interest" description="Disordered" evidence="1">
    <location>
        <begin position="1"/>
        <end position="33"/>
    </location>
</feature>
<feature type="compositionally biased region" description="Gly residues" evidence="1">
    <location>
        <begin position="111"/>
        <end position="122"/>
    </location>
</feature>
<name>L9LAM8_TUPCH</name>
<dbReference type="SUPFAM" id="SSF54928">
    <property type="entry name" value="RNA-binding domain, RBD"/>
    <property type="match status" value="1"/>
</dbReference>
<feature type="compositionally biased region" description="Basic and acidic residues" evidence="1">
    <location>
        <begin position="184"/>
        <end position="195"/>
    </location>
</feature>
<keyword evidence="2" id="KW-0648">Protein biosynthesis</keyword>
<dbReference type="GO" id="GO:0003743">
    <property type="term" value="F:translation initiation factor activity"/>
    <property type="evidence" value="ECO:0007669"/>
    <property type="project" value="UniProtKB-KW"/>
</dbReference>
<organism evidence="2 3">
    <name type="scientific">Tupaia chinensis</name>
    <name type="common">Chinese tree shrew</name>
    <name type="synonym">Tupaia belangeri chinensis</name>
    <dbReference type="NCBI Taxonomy" id="246437"/>
    <lineage>
        <taxon>Eukaryota</taxon>
        <taxon>Metazoa</taxon>
        <taxon>Chordata</taxon>
        <taxon>Craniata</taxon>
        <taxon>Vertebrata</taxon>
        <taxon>Euteleostomi</taxon>
        <taxon>Mammalia</taxon>
        <taxon>Eutheria</taxon>
        <taxon>Euarchontoglires</taxon>
        <taxon>Scandentia</taxon>
        <taxon>Tupaiidae</taxon>
        <taxon>Tupaia</taxon>
    </lineage>
</organism>
<protein>
    <submittedName>
        <fullName evidence="2">Eukaryotic translation initiation factor 4H</fullName>
    </submittedName>
</protein>
<evidence type="ECO:0000313" key="2">
    <source>
        <dbReference type="EMBL" id="ELW71729.1"/>
    </source>
</evidence>
<gene>
    <name evidence="2" type="ORF">TREES_T100000126</name>
</gene>
<proteinExistence type="predicted"/>
<evidence type="ECO:0000256" key="1">
    <source>
        <dbReference type="SAM" id="MobiDB-lite"/>
    </source>
</evidence>
<reference evidence="3" key="1">
    <citation type="submission" date="2012-07" db="EMBL/GenBank/DDBJ databases">
        <title>Genome of the Chinese tree shrew, a rising model animal genetically related to primates.</title>
        <authorList>
            <person name="Zhang G."/>
            <person name="Fan Y."/>
            <person name="Yao Y."/>
            <person name="Huang Z."/>
        </authorList>
    </citation>
    <scope>NUCLEOTIDE SEQUENCE [LARGE SCALE GENOMIC DNA]</scope>
</reference>